<dbReference type="InParanoid" id="W7XHB1"/>
<evidence type="ECO:0000313" key="2">
    <source>
        <dbReference type="EMBL" id="EWS72434.1"/>
    </source>
</evidence>
<dbReference type="GeneID" id="24442247"/>
<dbReference type="RefSeq" id="XP_012655031.1">
    <property type="nucleotide sequence ID" value="XM_012799577.1"/>
</dbReference>
<gene>
    <name evidence="2" type="ORF">TTHERM_001376890</name>
</gene>
<dbReference type="KEGG" id="tet:TTHERM_001376890"/>
<feature type="transmembrane region" description="Helical" evidence="1">
    <location>
        <begin position="24"/>
        <end position="40"/>
    </location>
</feature>
<protein>
    <submittedName>
        <fullName evidence="2">Transmembrane protein, putative</fullName>
    </submittedName>
</protein>
<feature type="transmembrane region" description="Helical" evidence="1">
    <location>
        <begin position="192"/>
        <end position="218"/>
    </location>
</feature>
<sequence>MCSSNYSPIYITIPLVLFQSLSNHFFSIFLQIIVILLNLFRRSSRQGMLIFEGFRLLLLIEKILFLETIIIKTSLQINIKISNANSSPKQHILQQIFTIYQCFGRHSIIFQILFFNPINLQYSYLFYCIYFYERFYLFLFCSYDYIKAFNSSEFYWYSQISYLMPFLLQGRYQSLLNLYLQSIHPFRQLLKYFLKIITIYFIYSVITSYCLLLTLLFIQLQNLIVCLLFVL</sequence>
<dbReference type="AlphaFoldDB" id="W7XHB1"/>
<dbReference type="Proteomes" id="UP000009168">
    <property type="component" value="Unassembled WGS sequence"/>
</dbReference>
<keyword evidence="1" id="KW-1133">Transmembrane helix</keyword>
<evidence type="ECO:0000313" key="3">
    <source>
        <dbReference type="Proteomes" id="UP000009168"/>
    </source>
</evidence>
<accession>W7XHB1</accession>
<name>W7XHB1_TETTS</name>
<evidence type="ECO:0000256" key="1">
    <source>
        <dbReference type="SAM" id="Phobius"/>
    </source>
</evidence>
<keyword evidence="3" id="KW-1185">Reference proteome</keyword>
<keyword evidence="1 2" id="KW-0812">Transmembrane</keyword>
<dbReference type="EMBL" id="GG662516">
    <property type="protein sequence ID" value="EWS72434.1"/>
    <property type="molecule type" value="Genomic_DNA"/>
</dbReference>
<keyword evidence="1" id="KW-0472">Membrane</keyword>
<reference evidence="3" key="1">
    <citation type="journal article" date="2006" name="PLoS Biol.">
        <title>Macronuclear genome sequence of the ciliate Tetrahymena thermophila, a model eukaryote.</title>
        <authorList>
            <person name="Eisen J.A."/>
            <person name="Coyne R.S."/>
            <person name="Wu M."/>
            <person name="Wu D."/>
            <person name="Thiagarajan M."/>
            <person name="Wortman J.R."/>
            <person name="Badger J.H."/>
            <person name="Ren Q."/>
            <person name="Amedeo P."/>
            <person name="Jones K.M."/>
            <person name="Tallon L.J."/>
            <person name="Delcher A.L."/>
            <person name="Salzberg S.L."/>
            <person name="Silva J.C."/>
            <person name="Haas B.J."/>
            <person name="Majoros W.H."/>
            <person name="Farzad M."/>
            <person name="Carlton J.M."/>
            <person name="Smith R.K. Jr."/>
            <person name="Garg J."/>
            <person name="Pearlman R.E."/>
            <person name="Karrer K.M."/>
            <person name="Sun L."/>
            <person name="Manning G."/>
            <person name="Elde N.C."/>
            <person name="Turkewitz A.P."/>
            <person name="Asai D.J."/>
            <person name="Wilkes D.E."/>
            <person name="Wang Y."/>
            <person name="Cai H."/>
            <person name="Collins K."/>
            <person name="Stewart B.A."/>
            <person name="Lee S.R."/>
            <person name="Wilamowska K."/>
            <person name="Weinberg Z."/>
            <person name="Ruzzo W.L."/>
            <person name="Wloga D."/>
            <person name="Gaertig J."/>
            <person name="Frankel J."/>
            <person name="Tsao C.-C."/>
            <person name="Gorovsky M.A."/>
            <person name="Keeling P.J."/>
            <person name="Waller R.F."/>
            <person name="Patron N.J."/>
            <person name="Cherry J.M."/>
            <person name="Stover N.A."/>
            <person name="Krieger C.J."/>
            <person name="del Toro C."/>
            <person name="Ryder H.F."/>
            <person name="Williamson S.C."/>
            <person name="Barbeau R.A."/>
            <person name="Hamilton E.P."/>
            <person name="Orias E."/>
        </authorList>
    </citation>
    <scope>NUCLEOTIDE SEQUENCE [LARGE SCALE GENOMIC DNA]</scope>
    <source>
        <strain evidence="3">SB210</strain>
    </source>
</reference>
<organism evidence="2 3">
    <name type="scientific">Tetrahymena thermophila (strain SB210)</name>
    <dbReference type="NCBI Taxonomy" id="312017"/>
    <lineage>
        <taxon>Eukaryota</taxon>
        <taxon>Sar</taxon>
        <taxon>Alveolata</taxon>
        <taxon>Ciliophora</taxon>
        <taxon>Intramacronucleata</taxon>
        <taxon>Oligohymenophorea</taxon>
        <taxon>Hymenostomatida</taxon>
        <taxon>Tetrahymenina</taxon>
        <taxon>Tetrahymenidae</taxon>
        <taxon>Tetrahymena</taxon>
    </lineage>
</organism>
<proteinExistence type="predicted"/>